<evidence type="ECO:0000256" key="2">
    <source>
        <dbReference type="ARBA" id="ARBA00022553"/>
    </source>
</evidence>
<dbReference type="InterPro" id="IPR020841">
    <property type="entry name" value="PKS_Beta-ketoAc_synthase_dom"/>
</dbReference>
<dbReference type="SMART" id="SM00825">
    <property type="entry name" value="PKS_KS"/>
    <property type="match status" value="1"/>
</dbReference>
<keyword evidence="1" id="KW-0596">Phosphopantetheine</keyword>
<proteinExistence type="predicted"/>
<dbReference type="Pfam" id="PF02801">
    <property type="entry name" value="Ketoacyl-synt_C"/>
    <property type="match status" value="1"/>
</dbReference>
<dbReference type="GO" id="GO:0004312">
    <property type="term" value="F:fatty acid synthase activity"/>
    <property type="evidence" value="ECO:0007669"/>
    <property type="project" value="TreeGrafter"/>
</dbReference>
<organism evidence="4 5">
    <name type="scientific">Streblomastix strix</name>
    <dbReference type="NCBI Taxonomy" id="222440"/>
    <lineage>
        <taxon>Eukaryota</taxon>
        <taxon>Metamonada</taxon>
        <taxon>Preaxostyla</taxon>
        <taxon>Oxymonadida</taxon>
        <taxon>Streblomastigidae</taxon>
        <taxon>Streblomastix</taxon>
    </lineage>
</organism>
<dbReference type="PANTHER" id="PTHR43775:SF37">
    <property type="entry name" value="SI:DKEY-61P9.11"/>
    <property type="match status" value="1"/>
</dbReference>
<feature type="non-terminal residue" evidence="4">
    <location>
        <position position="1"/>
    </location>
</feature>
<sequence length="381" mass="43290">DVIVMPKERQDSMNMQLTNEMIGKQEIFFPHISSRRACPLVPQMSSVRGALPVAPCQSEQPYWYIKVFAGKMIYGKSGWLKGYENDKFEQQFFYFLPHEFKLLDSHQRLSFEVVYETFEDVSITLLEMNGSQQKYMLESLQPYYMIIHTFFIELHMSENSASANGYVRSEGAGMLLLKPLFDAQTVGYRILALIRGTATCSDGKMEQQMTFLSGEQQVWLFDRVLCESNVFPSEVNCIQVHDTGTLVSDPVECKSIRRILKVGRQRGRPIVVGSVKSNVGHLKPAAGIVSLIKVAYALKHNLIPPTISAHTLYPRIDMKALNLKNVIQIQSLPAAVNENQLRTGTVSAFEYRETNVECLIQQYTKRQGMFDCIQSESQIGE</sequence>
<dbReference type="SUPFAM" id="SSF53901">
    <property type="entry name" value="Thiolase-like"/>
    <property type="match status" value="2"/>
</dbReference>
<dbReference type="EMBL" id="SNRW01012910">
    <property type="protein sequence ID" value="KAA6373246.1"/>
    <property type="molecule type" value="Genomic_DNA"/>
</dbReference>
<dbReference type="CDD" id="cd00833">
    <property type="entry name" value="PKS"/>
    <property type="match status" value="1"/>
</dbReference>
<keyword evidence="2" id="KW-0597">Phosphoprotein</keyword>
<accession>A0A5J4URD4</accession>
<dbReference type="InterPro" id="IPR016039">
    <property type="entry name" value="Thiolase-like"/>
</dbReference>
<comment type="caution">
    <text evidence="4">The sequence shown here is derived from an EMBL/GenBank/DDBJ whole genome shotgun (WGS) entry which is preliminary data.</text>
</comment>
<evidence type="ECO:0000313" key="4">
    <source>
        <dbReference type="EMBL" id="KAA6373246.1"/>
    </source>
</evidence>
<evidence type="ECO:0000313" key="5">
    <source>
        <dbReference type="Proteomes" id="UP000324800"/>
    </source>
</evidence>
<dbReference type="PROSITE" id="PS52004">
    <property type="entry name" value="KS3_2"/>
    <property type="match status" value="1"/>
</dbReference>
<feature type="domain" description="Ketosynthase family 3 (KS3)" evidence="3">
    <location>
        <begin position="16"/>
        <end position="362"/>
    </location>
</feature>
<dbReference type="Pfam" id="PF00109">
    <property type="entry name" value="ketoacyl-synt"/>
    <property type="match status" value="1"/>
</dbReference>
<dbReference type="AlphaFoldDB" id="A0A5J4URD4"/>
<dbReference type="PANTHER" id="PTHR43775">
    <property type="entry name" value="FATTY ACID SYNTHASE"/>
    <property type="match status" value="1"/>
</dbReference>
<dbReference type="InterPro" id="IPR050091">
    <property type="entry name" value="PKS_NRPS_Biosynth_Enz"/>
</dbReference>
<reference evidence="4 5" key="1">
    <citation type="submission" date="2019-03" db="EMBL/GenBank/DDBJ databases">
        <title>Single cell metagenomics reveals metabolic interactions within the superorganism composed of flagellate Streblomastix strix and complex community of Bacteroidetes bacteria on its surface.</title>
        <authorList>
            <person name="Treitli S.C."/>
            <person name="Kolisko M."/>
            <person name="Husnik F."/>
            <person name="Keeling P."/>
            <person name="Hampl V."/>
        </authorList>
    </citation>
    <scope>NUCLEOTIDE SEQUENCE [LARGE SCALE GENOMIC DNA]</scope>
    <source>
        <strain evidence="4">ST1C</strain>
    </source>
</reference>
<evidence type="ECO:0000256" key="1">
    <source>
        <dbReference type="ARBA" id="ARBA00022450"/>
    </source>
</evidence>
<dbReference type="Proteomes" id="UP000324800">
    <property type="component" value="Unassembled WGS sequence"/>
</dbReference>
<name>A0A5J4URD4_9EUKA</name>
<dbReference type="InterPro" id="IPR014031">
    <property type="entry name" value="Ketoacyl_synth_C"/>
</dbReference>
<protein>
    <submittedName>
        <fullName evidence="4">Putative polyketide synthase</fullName>
    </submittedName>
</protein>
<dbReference type="InterPro" id="IPR014030">
    <property type="entry name" value="Ketoacyl_synth_N"/>
</dbReference>
<dbReference type="Gene3D" id="3.40.47.10">
    <property type="match status" value="1"/>
</dbReference>
<dbReference type="GO" id="GO:0006633">
    <property type="term" value="P:fatty acid biosynthetic process"/>
    <property type="evidence" value="ECO:0007669"/>
    <property type="project" value="TreeGrafter"/>
</dbReference>
<evidence type="ECO:0000259" key="3">
    <source>
        <dbReference type="PROSITE" id="PS52004"/>
    </source>
</evidence>
<gene>
    <name evidence="4" type="ORF">EZS28_031227</name>
</gene>